<dbReference type="InterPro" id="IPR050660">
    <property type="entry name" value="NEK_Ser/Thr_kinase"/>
</dbReference>
<dbReference type="Pfam" id="PF00069">
    <property type="entry name" value="Pkinase"/>
    <property type="match status" value="1"/>
</dbReference>
<dbReference type="PANTHER" id="PTHR43671">
    <property type="entry name" value="SERINE/THREONINE-PROTEIN KINASE NEK"/>
    <property type="match status" value="1"/>
</dbReference>
<dbReference type="SMART" id="SM00862">
    <property type="entry name" value="Trans_reg_C"/>
    <property type="match status" value="1"/>
</dbReference>
<evidence type="ECO:0000256" key="7">
    <source>
        <dbReference type="PROSITE-ProRule" id="PRU01091"/>
    </source>
</evidence>
<name>A0ABM7YRX6_9BURK</name>
<protein>
    <recommendedName>
        <fullName evidence="1">non-specific serine/threonine protein kinase</fullName>
        <ecNumber evidence="1">2.7.11.1</ecNumber>
    </recommendedName>
</protein>
<dbReference type="PROSITE" id="PS00108">
    <property type="entry name" value="PROTEIN_KINASE_ST"/>
    <property type="match status" value="1"/>
</dbReference>
<dbReference type="Pfam" id="PF00486">
    <property type="entry name" value="Trans_reg_C"/>
    <property type="match status" value="1"/>
</dbReference>
<dbReference type="SUPFAM" id="SSF56112">
    <property type="entry name" value="Protein kinase-like (PK-like)"/>
    <property type="match status" value="1"/>
</dbReference>
<dbReference type="SMART" id="SM00220">
    <property type="entry name" value="S_TKc"/>
    <property type="match status" value="1"/>
</dbReference>
<evidence type="ECO:0000256" key="5">
    <source>
        <dbReference type="ARBA" id="ARBA00022840"/>
    </source>
</evidence>
<dbReference type="Gene3D" id="1.25.40.10">
    <property type="entry name" value="Tetratricopeptide repeat domain"/>
    <property type="match status" value="1"/>
</dbReference>
<dbReference type="Proteomes" id="UP001057498">
    <property type="component" value="Chromosome"/>
</dbReference>
<keyword evidence="5" id="KW-0067">ATP-binding</keyword>
<dbReference type="InterPro" id="IPR011009">
    <property type="entry name" value="Kinase-like_dom_sf"/>
</dbReference>
<evidence type="ECO:0000313" key="11">
    <source>
        <dbReference type="Proteomes" id="UP001057498"/>
    </source>
</evidence>
<evidence type="ECO:0000313" key="10">
    <source>
        <dbReference type="EMBL" id="BDI07344.1"/>
    </source>
</evidence>
<gene>
    <name evidence="10" type="ORF">CATMQ487_43140</name>
</gene>
<dbReference type="SUPFAM" id="SSF46894">
    <property type="entry name" value="C-terminal effector domain of the bipartite response regulators"/>
    <property type="match status" value="1"/>
</dbReference>
<organism evidence="10 11">
    <name type="scientific">Sphaerotilus microaerophilus</name>
    <dbReference type="NCBI Taxonomy" id="2914710"/>
    <lineage>
        <taxon>Bacteria</taxon>
        <taxon>Pseudomonadati</taxon>
        <taxon>Pseudomonadota</taxon>
        <taxon>Betaproteobacteria</taxon>
        <taxon>Burkholderiales</taxon>
        <taxon>Sphaerotilaceae</taxon>
        <taxon>Sphaerotilus</taxon>
    </lineage>
</organism>
<dbReference type="InterPro" id="IPR001867">
    <property type="entry name" value="OmpR/PhoB-type_DNA-bd"/>
</dbReference>
<dbReference type="Gene3D" id="1.10.10.10">
    <property type="entry name" value="Winged helix-like DNA-binding domain superfamily/Winged helix DNA-binding domain"/>
    <property type="match status" value="1"/>
</dbReference>
<proteinExistence type="predicted"/>
<keyword evidence="11" id="KW-1185">Reference proteome</keyword>
<dbReference type="InterPro" id="IPR011990">
    <property type="entry name" value="TPR-like_helical_dom_sf"/>
</dbReference>
<dbReference type="InterPro" id="IPR016032">
    <property type="entry name" value="Sig_transdc_resp-reg_C-effctor"/>
</dbReference>
<dbReference type="CDD" id="cd00383">
    <property type="entry name" value="trans_reg_C"/>
    <property type="match status" value="1"/>
</dbReference>
<evidence type="ECO:0000259" key="9">
    <source>
        <dbReference type="PROSITE" id="PS51755"/>
    </source>
</evidence>
<evidence type="ECO:0000256" key="2">
    <source>
        <dbReference type="ARBA" id="ARBA00022679"/>
    </source>
</evidence>
<dbReference type="PROSITE" id="PS50011">
    <property type="entry name" value="PROTEIN_KINASE_DOM"/>
    <property type="match status" value="1"/>
</dbReference>
<evidence type="ECO:0000256" key="1">
    <source>
        <dbReference type="ARBA" id="ARBA00012513"/>
    </source>
</evidence>
<dbReference type="Pfam" id="PF13374">
    <property type="entry name" value="TPR_10"/>
    <property type="match status" value="1"/>
</dbReference>
<keyword evidence="6 7" id="KW-0238">DNA-binding</keyword>
<dbReference type="InterPro" id="IPR036388">
    <property type="entry name" value="WH-like_DNA-bd_sf"/>
</dbReference>
<dbReference type="SUPFAM" id="SSF48452">
    <property type="entry name" value="TPR-like"/>
    <property type="match status" value="2"/>
</dbReference>
<evidence type="ECO:0000259" key="8">
    <source>
        <dbReference type="PROSITE" id="PS50011"/>
    </source>
</evidence>
<dbReference type="InterPro" id="IPR008271">
    <property type="entry name" value="Ser/Thr_kinase_AS"/>
</dbReference>
<dbReference type="EMBL" id="AP025730">
    <property type="protein sequence ID" value="BDI07344.1"/>
    <property type="molecule type" value="Genomic_DNA"/>
</dbReference>
<dbReference type="PROSITE" id="PS51755">
    <property type="entry name" value="OMPR_PHOB"/>
    <property type="match status" value="1"/>
</dbReference>
<dbReference type="EC" id="2.7.11.1" evidence="1"/>
<feature type="domain" description="OmpR/PhoB-type" evidence="9">
    <location>
        <begin position="4"/>
        <end position="100"/>
    </location>
</feature>
<accession>A0ABM7YRX6</accession>
<evidence type="ECO:0000256" key="6">
    <source>
        <dbReference type="ARBA" id="ARBA00023125"/>
    </source>
</evidence>
<sequence length="925" mass="101516">MTETYRYKFGACVFDEKRMELSVDGQAADIQRKPLQVLNLLLQHAGEVVRREDFILQIWRGQPTVDNVLANAITKLRNALGPLQAGWIENIPRVGYRLTGSIEKTLVGEVRTAALDLQPGAPAPGREGFRLVRRLGQSPDHDVWLARQAKTAELRVYKYLASDGNPASLRREVTISRVLLTALGGRRDLVRILDWHLDAPPCFIESEYAGDNLQDWAVEDGRLAALPRSQRLEIFLQMADAVSAAHALTVLHKDIKPANILLSPSDQQAVGWQCRLADFGSGRLLELARLGELGVTPLGLTMAAGVGSDAARGTLLYAAPELLADEPATVRSDVYSLGVLLYQLIVADFERGMHSGWERDIDDELLRADIARATDGDPARRFNSVGELTDALRQMPERHAESARLVGERAQQAELRERLARVRARRPWLVAAVGTLLLGLVSTTWFYVRASEAHAETARQLASAQALSRFLSEDLIRAGNPAYTGKRDVSMADAVIKAAGQVDTRLAKADPAARAAVHDAMRQALFYLGKYTDSVTSGGHAIAAWEGSGRSHEVALPKIRVDQAYVLSTLQRFPEAEQQLTKAEQELSQIEAPPLTLQLRLWTRRSMLLAQQQRTAQAFDAGTKAVNLAQRLLAGPLEEEDFSLAMAAIQFQSDTAGNSERYDVALSLAQELTQRTEARVGADHLRSCYARTHLAKALGDVGRVDDALPIAAAAAQCLREKVGPDSGQLASSRYVHAQLLYKAQRFGEAAKTFLDLSNTYRALQGERSLGVIVTRHNAALSLRDGGQLQEAERLLAQTIELARPDFANDAPVVQGLRLYLAAARLDQGRSDGVAALLDGLTVEALREASPGEVWEAALPFERGRYALLRGEPERAAQQLHSAKAFLTDHPNNRPNAKRLAEEVNRWLDRLGNSSSDRASRNPARP</sequence>
<dbReference type="Gene3D" id="1.10.510.10">
    <property type="entry name" value="Transferase(Phosphotransferase) domain 1"/>
    <property type="match status" value="1"/>
</dbReference>
<feature type="DNA-binding region" description="OmpR/PhoB-type" evidence="7">
    <location>
        <begin position="4"/>
        <end position="100"/>
    </location>
</feature>
<feature type="domain" description="Protein kinase" evidence="8">
    <location>
        <begin position="129"/>
        <end position="526"/>
    </location>
</feature>
<evidence type="ECO:0000256" key="3">
    <source>
        <dbReference type="ARBA" id="ARBA00022741"/>
    </source>
</evidence>
<dbReference type="InterPro" id="IPR000719">
    <property type="entry name" value="Prot_kinase_dom"/>
</dbReference>
<reference evidence="10" key="1">
    <citation type="submission" date="2022-04" db="EMBL/GenBank/DDBJ databases">
        <title>Whole genome sequence of Sphaerotilus sp. FB-5.</title>
        <authorList>
            <person name="Takeda M."/>
            <person name="Narihara S."/>
            <person name="Akimoto M."/>
            <person name="Akimoto R."/>
            <person name="Nishiyashiki S."/>
            <person name="Murakami T."/>
        </authorList>
    </citation>
    <scope>NUCLEOTIDE SEQUENCE</scope>
    <source>
        <strain evidence="10">FB-5</strain>
    </source>
</reference>
<dbReference type="PANTHER" id="PTHR43671:SF13">
    <property type="entry name" value="SERINE_THREONINE-PROTEIN KINASE NEK2"/>
    <property type="match status" value="1"/>
</dbReference>
<evidence type="ECO:0000256" key="4">
    <source>
        <dbReference type="ARBA" id="ARBA00022777"/>
    </source>
</evidence>
<keyword evidence="3" id="KW-0547">Nucleotide-binding</keyword>
<keyword evidence="4" id="KW-0418">Kinase</keyword>
<keyword evidence="2" id="KW-0808">Transferase</keyword>